<reference evidence="3" key="1">
    <citation type="submission" date="2016-10" db="EMBL/GenBank/DDBJ databases">
        <authorList>
            <person name="Varghese N."/>
            <person name="Submissions S."/>
        </authorList>
    </citation>
    <scope>NUCLEOTIDE SEQUENCE [LARGE SCALE GENOMIC DNA]</scope>
    <source>
        <strain evidence="3">Gh-67</strain>
    </source>
</reference>
<dbReference type="AlphaFoldDB" id="A0A1G7VGA6"/>
<keyword evidence="1" id="KW-0812">Transmembrane</keyword>
<protein>
    <submittedName>
        <fullName evidence="2">Uncharacterized protein</fullName>
    </submittedName>
</protein>
<evidence type="ECO:0000313" key="2">
    <source>
        <dbReference type="EMBL" id="SDG58611.1"/>
    </source>
</evidence>
<evidence type="ECO:0000256" key="1">
    <source>
        <dbReference type="SAM" id="Phobius"/>
    </source>
</evidence>
<proteinExistence type="predicted"/>
<keyword evidence="3" id="KW-1185">Reference proteome</keyword>
<dbReference type="EMBL" id="FNCG01000004">
    <property type="protein sequence ID" value="SDG58611.1"/>
    <property type="molecule type" value="Genomic_DNA"/>
</dbReference>
<gene>
    <name evidence="2" type="ORF">SAMN05192573_10446</name>
</gene>
<accession>A0A1G7VGA6</accession>
<feature type="transmembrane region" description="Helical" evidence="1">
    <location>
        <begin position="14"/>
        <end position="35"/>
    </location>
</feature>
<keyword evidence="1" id="KW-1133">Transmembrane helix</keyword>
<organism evidence="2 3">
    <name type="scientific">Mucilaginibacter gossypii</name>
    <dbReference type="NCBI Taxonomy" id="551996"/>
    <lineage>
        <taxon>Bacteria</taxon>
        <taxon>Pseudomonadati</taxon>
        <taxon>Bacteroidota</taxon>
        <taxon>Sphingobacteriia</taxon>
        <taxon>Sphingobacteriales</taxon>
        <taxon>Sphingobacteriaceae</taxon>
        <taxon>Mucilaginibacter</taxon>
    </lineage>
</organism>
<sequence>MDSITTLNLQLGKVIVVLINLFNKLCVFLFLKVIAKRARISLLRTHTLFSFNEPGISPVSEKQAYNLVKAIT</sequence>
<name>A0A1G7VGA6_9SPHI</name>
<keyword evidence="1" id="KW-0472">Membrane</keyword>
<evidence type="ECO:0000313" key="3">
    <source>
        <dbReference type="Proteomes" id="UP000199705"/>
    </source>
</evidence>
<dbReference type="Proteomes" id="UP000199705">
    <property type="component" value="Unassembled WGS sequence"/>
</dbReference>